<dbReference type="GO" id="GO:0000155">
    <property type="term" value="F:phosphorelay sensor kinase activity"/>
    <property type="evidence" value="ECO:0007669"/>
    <property type="project" value="InterPro"/>
</dbReference>
<dbReference type="Gene3D" id="2.60.40.10">
    <property type="entry name" value="Immunoglobulins"/>
    <property type="match status" value="1"/>
</dbReference>
<dbReference type="EMBL" id="AMZN01000095">
    <property type="protein sequence ID" value="ELR68715.1"/>
    <property type="molecule type" value="Genomic_DNA"/>
</dbReference>
<dbReference type="STRING" id="1237149.C900_05898"/>
<organism evidence="7 8">
    <name type="scientific">Fulvivirga imtechensis AK7</name>
    <dbReference type="NCBI Taxonomy" id="1237149"/>
    <lineage>
        <taxon>Bacteria</taxon>
        <taxon>Pseudomonadati</taxon>
        <taxon>Bacteroidota</taxon>
        <taxon>Cytophagia</taxon>
        <taxon>Cytophagales</taxon>
        <taxon>Fulvivirgaceae</taxon>
        <taxon>Fulvivirga</taxon>
    </lineage>
</organism>
<dbReference type="Pfam" id="PF07494">
    <property type="entry name" value="Reg_prop"/>
    <property type="match status" value="3"/>
</dbReference>
<feature type="domain" description="Histidine kinase" evidence="5">
    <location>
        <begin position="822"/>
        <end position="1045"/>
    </location>
</feature>
<dbReference type="Gene3D" id="3.30.565.10">
    <property type="entry name" value="Histidine kinase-like ATPase, C-terminal domain"/>
    <property type="match status" value="1"/>
</dbReference>
<dbReference type="SUPFAM" id="SSF55874">
    <property type="entry name" value="ATPase domain of HSP90 chaperone/DNA topoisomerase II/histidine kinase"/>
    <property type="match status" value="1"/>
</dbReference>
<dbReference type="Proteomes" id="UP000011135">
    <property type="component" value="Unassembled WGS sequence"/>
</dbReference>
<dbReference type="EC" id="2.7.13.3" evidence="2"/>
<reference evidence="7 8" key="1">
    <citation type="submission" date="2012-12" db="EMBL/GenBank/DDBJ databases">
        <title>Genome assembly of Fulvivirga imtechensis AK7.</title>
        <authorList>
            <person name="Nupur N."/>
            <person name="Khatri I."/>
            <person name="Kumar R."/>
            <person name="Subramanian S."/>
            <person name="Pinnaka A."/>
        </authorList>
    </citation>
    <scope>NUCLEOTIDE SEQUENCE [LARGE SCALE GENOMIC DNA]</scope>
    <source>
        <strain evidence="7 8">AK7</strain>
    </source>
</reference>
<dbReference type="SUPFAM" id="SSF52172">
    <property type="entry name" value="CheY-like"/>
    <property type="match status" value="1"/>
</dbReference>
<accession>L8JIS1</accession>
<dbReference type="InterPro" id="IPR003594">
    <property type="entry name" value="HATPase_dom"/>
</dbReference>
<dbReference type="Pfam" id="PF02518">
    <property type="entry name" value="HATPase_c"/>
    <property type="match status" value="1"/>
</dbReference>
<dbReference type="Pfam" id="PF00072">
    <property type="entry name" value="Response_reg"/>
    <property type="match status" value="1"/>
</dbReference>
<dbReference type="AlphaFoldDB" id="L8JIS1"/>
<dbReference type="SMART" id="SM00387">
    <property type="entry name" value="HATPase_c"/>
    <property type="match status" value="1"/>
</dbReference>
<dbReference type="InterPro" id="IPR013783">
    <property type="entry name" value="Ig-like_fold"/>
</dbReference>
<dbReference type="InterPro" id="IPR011110">
    <property type="entry name" value="Reg_prop"/>
</dbReference>
<evidence type="ECO:0000256" key="2">
    <source>
        <dbReference type="ARBA" id="ARBA00012438"/>
    </source>
</evidence>
<evidence type="ECO:0000256" key="4">
    <source>
        <dbReference type="PROSITE-ProRule" id="PRU00169"/>
    </source>
</evidence>
<comment type="catalytic activity">
    <reaction evidence="1">
        <text>ATP + protein L-histidine = ADP + protein N-phospho-L-histidine.</text>
        <dbReference type="EC" id="2.7.13.3"/>
    </reaction>
</comment>
<dbReference type="SMART" id="SM00388">
    <property type="entry name" value="HisKA"/>
    <property type="match status" value="1"/>
</dbReference>
<dbReference type="InterPro" id="IPR036890">
    <property type="entry name" value="HATPase_C_sf"/>
</dbReference>
<dbReference type="SUPFAM" id="SSF47384">
    <property type="entry name" value="Homodimeric domain of signal transducing histidine kinase"/>
    <property type="match status" value="1"/>
</dbReference>
<dbReference type="PROSITE" id="PS50109">
    <property type="entry name" value="HIS_KIN"/>
    <property type="match status" value="1"/>
</dbReference>
<feature type="modified residue" description="4-aspartylphosphate" evidence="4">
    <location>
        <position position="1149"/>
    </location>
</feature>
<dbReference type="InterPro" id="IPR004358">
    <property type="entry name" value="Sig_transdc_His_kin-like_C"/>
</dbReference>
<evidence type="ECO:0000256" key="3">
    <source>
        <dbReference type="ARBA" id="ARBA00022553"/>
    </source>
</evidence>
<dbReference type="PANTHER" id="PTHR43547:SF2">
    <property type="entry name" value="HYBRID SIGNAL TRANSDUCTION HISTIDINE KINASE C"/>
    <property type="match status" value="1"/>
</dbReference>
<dbReference type="InterPro" id="IPR001789">
    <property type="entry name" value="Sig_transdc_resp-reg_receiver"/>
</dbReference>
<protein>
    <recommendedName>
        <fullName evidence="2">histidine kinase</fullName>
        <ecNumber evidence="2">2.7.13.3</ecNumber>
    </recommendedName>
</protein>
<feature type="domain" description="Response regulatory" evidence="6">
    <location>
        <begin position="1101"/>
        <end position="1216"/>
    </location>
</feature>
<dbReference type="InterPro" id="IPR003661">
    <property type="entry name" value="HisK_dim/P_dom"/>
</dbReference>
<dbReference type="Gene3D" id="1.10.287.130">
    <property type="match status" value="1"/>
</dbReference>
<dbReference type="CDD" id="cd00082">
    <property type="entry name" value="HisKA"/>
    <property type="match status" value="1"/>
</dbReference>
<evidence type="ECO:0000259" key="6">
    <source>
        <dbReference type="PROSITE" id="PS50110"/>
    </source>
</evidence>
<evidence type="ECO:0000256" key="1">
    <source>
        <dbReference type="ARBA" id="ARBA00000085"/>
    </source>
</evidence>
<dbReference type="RefSeq" id="WP_009582979.1">
    <property type="nucleotide sequence ID" value="NZ_AMZN01000095.1"/>
</dbReference>
<dbReference type="SUPFAM" id="SSF63829">
    <property type="entry name" value="Calcium-dependent phosphotriesterase"/>
    <property type="match status" value="3"/>
</dbReference>
<dbReference type="SMART" id="SM00448">
    <property type="entry name" value="REC"/>
    <property type="match status" value="1"/>
</dbReference>
<dbReference type="Gene3D" id="2.130.10.10">
    <property type="entry name" value="YVTN repeat-like/Quinoprotein amine dehydrogenase"/>
    <property type="match status" value="3"/>
</dbReference>
<dbReference type="eggNOG" id="COG3292">
    <property type="taxonomic scope" value="Bacteria"/>
</dbReference>
<dbReference type="PROSITE" id="PS50110">
    <property type="entry name" value="RESPONSE_REGULATORY"/>
    <property type="match status" value="1"/>
</dbReference>
<name>L8JIS1_9BACT</name>
<gene>
    <name evidence="7" type="ORF">C900_05898</name>
</gene>
<dbReference type="PANTHER" id="PTHR43547">
    <property type="entry name" value="TWO-COMPONENT HISTIDINE KINASE"/>
    <property type="match status" value="1"/>
</dbReference>
<comment type="caution">
    <text evidence="7">The sequence shown here is derived from an EMBL/GenBank/DDBJ whole genome shotgun (WGS) entry which is preliminary data.</text>
</comment>
<proteinExistence type="predicted"/>
<dbReference type="Gene3D" id="3.40.50.2300">
    <property type="match status" value="1"/>
</dbReference>
<evidence type="ECO:0000313" key="8">
    <source>
        <dbReference type="Proteomes" id="UP000011135"/>
    </source>
</evidence>
<keyword evidence="3 4" id="KW-0597">Phosphoprotein</keyword>
<dbReference type="eggNOG" id="COG0745">
    <property type="taxonomic scope" value="Bacteria"/>
</dbReference>
<dbReference type="PRINTS" id="PR00344">
    <property type="entry name" value="BCTRLSENSOR"/>
</dbReference>
<evidence type="ECO:0000313" key="7">
    <source>
        <dbReference type="EMBL" id="ELR68715.1"/>
    </source>
</evidence>
<dbReference type="InterPro" id="IPR011006">
    <property type="entry name" value="CheY-like_superfamily"/>
</dbReference>
<dbReference type="InterPro" id="IPR011123">
    <property type="entry name" value="Y_Y_Y"/>
</dbReference>
<keyword evidence="8" id="KW-1185">Reference proteome</keyword>
<dbReference type="InterPro" id="IPR036097">
    <property type="entry name" value="HisK_dim/P_sf"/>
</dbReference>
<dbReference type="Pfam" id="PF07495">
    <property type="entry name" value="Y_Y_Y"/>
    <property type="match status" value="1"/>
</dbReference>
<dbReference type="InterPro" id="IPR005467">
    <property type="entry name" value="His_kinase_dom"/>
</dbReference>
<dbReference type="InterPro" id="IPR015943">
    <property type="entry name" value="WD40/YVTN_repeat-like_dom_sf"/>
</dbReference>
<dbReference type="Pfam" id="PF00512">
    <property type="entry name" value="HisKA"/>
    <property type="match status" value="1"/>
</dbReference>
<dbReference type="CDD" id="cd00075">
    <property type="entry name" value="HATPase"/>
    <property type="match status" value="1"/>
</dbReference>
<sequence>MNLFTASGIISRLSAFVFFTTVCALSEAQNDIYRFEKVVEVEEAIAGKRITELFFDSNGFLWIGTTTGLFKYNGYETVSYKKNSKTRSLPHNYILAIEELEPGKLLIGTYGGGLSILDVESETFETFIHNSKQGSISHNEVNDIHKTKNGTIWVATSGGLNKYNKSDSTFKKYQFRPHNTEAVNGDEIYKIFEDNEENFWLAVNGGLVKFNPDMGSFTTYRAAPKGSRRITEIIQDDSGVIWITYGQGLYRLQSDSFEKHLGEYEIYRMEKDSRGMLWMTSNRGLIEYDPVTDRKIAIYAEDENIRGVYLDRSDLLWFWSKGILNKMDLHDSNIFYYPVKSINAIYETEDKVWIGTNTGISYLDINSHSVQKVNFPEKPICTLFRRDQQIWSGCYRGLFVLDLEKETVKQYHVDPQNRSGSINDNAIQDVLMDGDGTIWVGTWNGGLNRYREDSDNFTSFNAANSDLNHNNLTQIFEYSKDLLWIATFGGGINIFDKNVNEFVGYHLSDTAVNTISSNYVIKIYEDSHSNIWIGTIEGLDKFNRETALFERFAIHTYVRDIIEDLHGNLWIVTNEDGIFKYNSKSDQFNRYDEFGGVDTKPMDACWRDKNGNLYFGGDEGLVIFNPDSVVYNDYVPPVIVSNFEIFHQKQKLAEFYNTTGSGSSISDKSIILPYDKNTFSFEFAALEFRSPQKIQYAYKLENFNDDWILTDAKHRVATYTNVDPGAYKLRIKTMNTSGVWNDNETTLAVIINPPFWKTGWFIVSMVASAIGLVLAVDRYRLKTLRMRKAELESEVAARTKMLDRQARQLKELDESKSRLFANISHEFRTPLTILMNLINKQITHKHQPPALKDSFTMMRNAKNLLLLINQLLDLSKLESGKLKLEASQGDLVNFTKKIVSQFEPLAYEKNILIEFNGSKLDFRVEEPPVILFFDKDKIYKTVSNLVSNAVKFTPDNERIIVEVAEEAMYAIIRVTNTGVGIPQDKLDQLFDRFYQSNTSDINLKNEGTGIGLALVKELMELHMGGVSVKSENSSVTFEVKLQMNSDYLSEEEIIDQDMGQLIEKQIFKWSDREYYEAKEYLNEAKNKDALEEIVQRGVKPYVLLVEDNYELLQTTKNILINEYHVLEAKTGTEGYEMATQLIPDVVISDVMMPGMNGYELCEKLKTNGRTRHIPIIILTAKVSVEDELKAFQVQADAYITKPFNERELRLRIKALINERENARIHGLRAKNQ</sequence>
<dbReference type="eggNOG" id="COG2205">
    <property type="taxonomic scope" value="Bacteria"/>
</dbReference>
<evidence type="ECO:0000259" key="5">
    <source>
        <dbReference type="PROSITE" id="PS50109"/>
    </source>
</evidence>